<evidence type="ECO:0000256" key="1">
    <source>
        <dbReference type="SAM" id="MobiDB-lite"/>
    </source>
</evidence>
<sequence length="92" mass="10134">MRPRVLTNGLDLPFKAGFHLSWLERGHSTPCEAHFPQPTHGLNPTLSNSHHDPNMMHNGVSGTERQSACEALLPVAGHPSHKTIQCNCQHVL</sequence>
<protein>
    <submittedName>
        <fullName evidence="2">Uncharacterized protein</fullName>
    </submittedName>
</protein>
<dbReference type="AlphaFoldDB" id="E9CUX7"/>
<dbReference type="EMBL" id="GL636487">
    <property type="protein sequence ID" value="EFW22029.1"/>
    <property type="molecule type" value="Genomic_DNA"/>
</dbReference>
<keyword evidence="3" id="KW-1185">Reference proteome</keyword>
<reference evidence="3" key="2">
    <citation type="submission" date="2010-03" db="EMBL/GenBank/DDBJ databases">
        <title>The genome sequence of Coccidioides posadasii strain Silveira.</title>
        <authorList>
            <consortium name="The Broad Institute Genome Sequencing Center for Infectious Disease"/>
            <person name="Neafsey D."/>
            <person name="Orbach M."/>
            <person name="Henn M.R."/>
            <person name="Cole G.T."/>
            <person name="Galgiani J."/>
            <person name="Gardner M.J."/>
            <person name="Kirkland T.N."/>
            <person name="Taylor J.W."/>
            <person name="Young S.K."/>
            <person name="Zeng Q."/>
            <person name="Koehrsen M."/>
            <person name="Alvarado L."/>
            <person name="Berlin A."/>
            <person name="Borenstein D."/>
            <person name="Chapman S.B."/>
            <person name="Chen Z."/>
            <person name="Engels R."/>
            <person name="Freedman E."/>
            <person name="Gellesch M."/>
            <person name="Goldberg J."/>
            <person name="Griggs A."/>
            <person name="Gujja S."/>
            <person name="Heilman E."/>
            <person name="Heiman D."/>
            <person name="Howarth C."/>
            <person name="Jen D."/>
            <person name="Larson L."/>
            <person name="Mehta T."/>
            <person name="Neiman D."/>
            <person name="Park D."/>
            <person name="Pearson M."/>
            <person name="Richards J."/>
            <person name="Roberts A."/>
            <person name="Saif S."/>
            <person name="Shea T."/>
            <person name="Shenoy N."/>
            <person name="Sisk P."/>
            <person name="Stolte C."/>
            <person name="Sykes S."/>
            <person name="Walk T."/>
            <person name="White J."/>
            <person name="Yandava C."/>
            <person name="Haas B."/>
            <person name="Nusbaum C."/>
            <person name="Birren B."/>
        </authorList>
    </citation>
    <scope>NUCLEOTIDE SEQUENCE [LARGE SCALE GENOMIC DNA]</scope>
    <source>
        <strain evidence="3">RMSCC 757 / Silveira</strain>
    </source>
</reference>
<accession>E9CUX7</accession>
<dbReference type="Proteomes" id="UP000002497">
    <property type="component" value="Unassembled WGS sequence"/>
</dbReference>
<proteinExistence type="predicted"/>
<feature type="region of interest" description="Disordered" evidence="1">
    <location>
        <begin position="33"/>
        <end position="63"/>
    </location>
</feature>
<reference evidence="3" key="1">
    <citation type="journal article" date="2010" name="Genome Res.">
        <title>Population genomic sequencing of Coccidioides fungi reveals recent hybridization and transposon control.</title>
        <authorList>
            <person name="Neafsey D.E."/>
            <person name="Barker B.M."/>
            <person name="Sharpton T.J."/>
            <person name="Stajich J.E."/>
            <person name="Park D.J."/>
            <person name="Whiston E."/>
            <person name="Hung C.-Y."/>
            <person name="McMahan C."/>
            <person name="White J."/>
            <person name="Sykes S."/>
            <person name="Heiman D."/>
            <person name="Young S."/>
            <person name="Zeng Q."/>
            <person name="Abouelleil A."/>
            <person name="Aftuck L."/>
            <person name="Bessette D."/>
            <person name="Brown A."/>
            <person name="FitzGerald M."/>
            <person name="Lui A."/>
            <person name="Macdonald J.P."/>
            <person name="Priest M."/>
            <person name="Orbach M.J."/>
            <person name="Galgiani J.N."/>
            <person name="Kirkland T.N."/>
            <person name="Cole G.T."/>
            <person name="Birren B.W."/>
            <person name="Henn M.R."/>
            <person name="Taylor J.W."/>
            <person name="Rounsley S.D."/>
        </authorList>
    </citation>
    <scope>NUCLEOTIDE SEQUENCE [LARGE SCALE GENOMIC DNA]</scope>
    <source>
        <strain evidence="3">RMSCC 757 / Silveira</strain>
    </source>
</reference>
<evidence type="ECO:0000313" key="2">
    <source>
        <dbReference type="EMBL" id="EFW22029.1"/>
    </source>
</evidence>
<organism evidence="3">
    <name type="scientific">Coccidioides posadasii (strain RMSCC 757 / Silveira)</name>
    <name type="common">Valley fever fungus</name>
    <dbReference type="NCBI Taxonomy" id="443226"/>
    <lineage>
        <taxon>Eukaryota</taxon>
        <taxon>Fungi</taxon>
        <taxon>Dikarya</taxon>
        <taxon>Ascomycota</taxon>
        <taxon>Pezizomycotina</taxon>
        <taxon>Eurotiomycetes</taxon>
        <taxon>Eurotiomycetidae</taxon>
        <taxon>Onygenales</taxon>
        <taxon>Onygenaceae</taxon>
        <taxon>Coccidioides</taxon>
    </lineage>
</organism>
<gene>
    <name evidence="2" type="ORF">CPSG_02186</name>
</gene>
<dbReference type="HOGENOM" id="CLU_2413103_0_0_1"/>
<dbReference type="VEuPathDB" id="FungiDB:CPSG_02186"/>
<name>E9CUX7_COCPS</name>
<evidence type="ECO:0000313" key="3">
    <source>
        <dbReference type="Proteomes" id="UP000002497"/>
    </source>
</evidence>